<feature type="chain" id="PRO_5043831138" description="Secreted protein" evidence="1">
    <location>
        <begin position="22"/>
        <end position="97"/>
    </location>
</feature>
<reference evidence="2 3" key="1">
    <citation type="submission" date="2024-01" db="EMBL/GenBank/DDBJ databases">
        <title>The complete chloroplast genome sequence of Lithospermum erythrorhizon: insights into the phylogenetic relationship among Boraginaceae species and the maternal lineages of purple gromwells.</title>
        <authorList>
            <person name="Okada T."/>
            <person name="Watanabe K."/>
        </authorList>
    </citation>
    <scope>NUCLEOTIDE SEQUENCE [LARGE SCALE GENOMIC DNA]</scope>
</reference>
<evidence type="ECO:0000256" key="1">
    <source>
        <dbReference type="SAM" id="SignalP"/>
    </source>
</evidence>
<organism evidence="2 3">
    <name type="scientific">Lithospermum erythrorhizon</name>
    <name type="common">Purple gromwell</name>
    <name type="synonym">Lithospermum officinale var. erythrorhizon</name>
    <dbReference type="NCBI Taxonomy" id="34254"/>
    <lineage>
        <taxon>Eukaryota</taxon>
        <taxon>Viridiplantae</taxon>
        <taxon>Streptophyta</taxon>
        <taxon>Embryophyta</taxon>
        <taxon>Tracheophyta</taxon>
        <taxon>Spermatophyta</taxon>
        <taxon>Magnoliopsida</taxon>
        <taxon>eudicotyledons</taxon>
        <taxon>Gunneridae</taxon>
        <taxon>Pentapetalae</taxon>
        <taxon>asterids</taxon>
        <taxon>lamiids</taxon>
        <taxon>Boraginales</taxon>
        <taxon>Boraginaceae</taxon>
        <taxon>Boraginoideae</taxon>
        <taxon>Lithospermeae</taxon>
        <taxon>Lithospermum</taxon>
    </lineage>
</organism>
<protein>
    <recommendedName>
        <fullName evidence="4">Secreted protein</fullName>
    </recommendedName>
</protein>
<dbReference type="AlphaFoldDB" id="A0AAV3RB77"/>
<sequence>MQPSVGSCMTCILVLLHTTQCCEINSQKIINRWTICTSPQDIIPIVMPEERTNRLGISSIRGGGEGGSNVACIWFACNMPEDGPSGVVVHCSLAAVE</sequence>
<keyword evidence="1" id="KW-0732">Signal</keyword>
<name>A0AAV3RB77_LITER</name>
<evidence type="ECO:0008006" key="4">
    <source>
        <dbReference type="Google" id="ProtNLM"/>
    </source>
</evidence>
<dbReference type="Proteomes" id="UP001454036">
    <property type="component" value="Unassembled WGS sequence"/>
</dbReference>
<evidence type="ECO:0000313" key="3">
    <source>
        <dbReference type="Proteomes" id="UP001454036"/>
    </source>
</evidence>
<accession>A0AAV3RB77</accession>
<dbReference type="EMBL" id="BAABME010008364">
    <property type="protein sequence ID" value="GAA0172931.1"/>
    <property type="molecule type" value="Genomic_DNA"/>
</dbReference>
<feature type="signal peptide" evidence="1">
    <location>
        <begin position="1"/>
        <end position="21"/>
    </location>
</feature>
<evidence type="ECO:0000313" key="2">
    <source>
        <dbReference type="EMBL" id="GAA0172931.1"/>
    </source>
</evidence>
<gene>
    <name evidence="2" type="ORF">LIER_26658</name>
</gene>
<keyword evidence="3" id="KW-1185">Reference proteome</keyword>
<comment type="caution">
    <text evidence="2">The sequence shown here is derived from an EMBL/GenBank/DDBJ whole genome shotgun (WGS) entry which is preliminary data.</text>
</comment>
<proteinExistence type="predicted"/>